<evidence type="ECO:0000256" key="1">
    <source>
        <dbReference type="SAM" id="MobiDB-lite"/>
    </source>
</evidence>
<sequence>MFNASRDFDINGGAFNNVGRDQVNNSGNSHNTHNDFSKANFNSRNYGDARRGRRKGNERGRDSSGTPPGSRRKYDDHDDHSSSNDDVYEDKRLHARPAAQPLQQGAELNQLALWQRLDELALLRLFFFITILFASIFFWKMYRAS</sequence>
<keyword evidence="2" id="KW-0472">Membrane</keyword>
<name>A0A0W0EVN9_MONRR</name>
<feature type="transmembrane region" description="Helical" evidence="2">
    <location>
        <begin position="121"/>
        <end position="142"/>
    </location>
</feature>
<feature type="compositionally biased region" description="Basic and acidic residues" evidence="1">
    <location>
        <begin position="47"/>
        <end position="62"/>
    </location>
</feature>
<keyword evidence="2" id="KW-1133">Transmembrane helix</keyword>
<evidence type="ECO:0000313" key="4">
    <source>
        <dbReference type="Proteomes" id="UP000054988"/>
    </source>
</evidence>
<reference evidence="3 4" key="1">
    <citation type="submission" date="2015-12" db="EMBL/GenBank/DDBJ databases">
        <title>Draft genome sequence of Moniliophthora roreri, the causal agent of frosty pod rot of cacao.</title>
        <authorList>
            <person name="Aime M.C."/>
            <person name="Diaz-Valderrama J.R."/>
            <person name="Kijpornyongpan T."/>
            <person name="Phillips-Mora W."/>
        </authorList>
    </citation>
    <scope>NUCLEOTIDE SEQUENCE [LARGE SCALE GENOMIC DNA]</scope>
    <source>
        <strain evidence="3 4">MCA 2952</strain>
    </source>
</reference>
<feature type="compositionally biased region" description="Basic and acidic residues" evidence="1">
    <location>
        <begin position="72"/>
        <end position="83"/>
    </location>
</feature>
<dbReference type="EMBL" id="LATX01002503">
    <property type="protein sequence ID" value="KTB28122.1"/>
    <property type="molecule type" value="Genomic_DNA"/>
</dbReference>
<comment type="caution">
    <text evidence="3">The sequence shown here is derived from an EMBL/GenBank/DDBJ whole genome shotgun (WGS) entry which is preliminary data.</text>
</comment>
<protein>
    <submittedName>
        <fullName evidence="3">Uncharacterized protein</fullName>
    </submittedName>
</protein>
<proteinExistence type="predicted"/>
<dbReference type="AlphaFoldDB" id="A0A0W0EVN9"/>
<organism evidence="3 4">
    <name type="scientific">Moniliophthora roreri</name>
    <name type="common">Frosty pod rot fungus</name>
    <name type="synonym">Monilia roreri</name>
    <dbReference type="NCBI Taxonomy" id="221103"/>
    <lineage>
        <taxon>Eukaryota</taxon>
        <taxon>Fungi</taxon>
        <taxon>Dikarya</taxon>
        <taxon>Basidiomycota</taxon>
        <taxon>Agaricomycotina</taxon>
        <taxon>Agaricomycetes</taxon>
        <taxon>Agaricomycetidae</taxon>
        <taxon>Agaricales</taxon>
        <taxon>Marasmiineae</taxon>
        <taxon>Marasmiaceae</taxon>
        <taxon>Moniliophthora</taxon>
    </lineage>
</organism>
<dbReference type="Proteomes" id="UP000054988">
    <property type="component" value="Unassembled WGS sequence"/>
</dbReference>
<keyword evidence="2" id="KW-0812">Transmembrane</keyword>
<gene>
    <name evidence="3" type="ORF">WG66_19325</name>
</gene>
<feature type="region of interest" description="Disordered" evidence="1">
    <location>
        <begin position="19"/>
        <end position="101"/>
    </location>
</feature>
<accession>A0A0W0EVN9</accession>
<feature type="compositionally biased region" description="Polar residues" evidence="1">
    <location>
        <begin position="22"/>
        <end position="31"/>
    </location>
</feature>
<evidence type="ECO:0000313" key="3">
    <source>
        <dbReference type="EMBL" id="KTB28122.1"/>
    </source>
</evidence>
<evidence type="ECO:0000256" key="2">
    <source>
        <dbReference type="SAM" id="Phobius"/>
    </source>
</evidence>